<organism evidence="1 2">
    <name type="scientific">Puccinia triticina</name>
    <dbReference type="NCBI Taxonomy" id="208348"/>
    <lineage>
        <taxon>Eukaryota</taxon>
        <taxon>Fungi</taxon>
        <taxon>Dikarya</taxon>
        <taxon>Basidiomycota</taxon>
        <taxon>Pucciniomycotina</taxon>
        <taxon>Pucciniomycetes</taxon>
        <taxon>Pucciniales</taxon>
        <taxon>Pucciniaceae</taxon>
        <taxon>Puccinia</taxon>
    </lineage>
</organism>
<dbReference type="RefSeq" id="XP_053024135.1">
    <property type="nucleotide sequence ID" value="XM_053172945.1"/>
</dbReference>
<evidence type="ECO:0000313" key="2">
    <source>
        <dbReference type="Proteomes" id="UP001164743"/>
    </source>
</evidence>
<evidence type="ECO:0000313" key="1">
    <source>
        <dbReference type="EMBL" id="WAQ88580.1"/>
    </source>
</evidence>
<proteinExistence type="predicted"/>
<reference evidence="1" key="1">
    <citation type="submission" date="2022-10" db="EMBL/GenBank/DDBJ databases">
        <title>Puccinia triticina Genome sequencing and assembly.</title>
        <authorList>
            <person name="Li C."/>
        </authorList>
    </citation>
    <scope>NUCLEOTIDE SEQUENCE</scope>
    <source>
        <strain evidence="1">Pt15</strain>
    </source>
</reference>
<accession>A0ABY7CXR9</accession>
<dbReference type="EMBL" id="CP110429">
    <property type="protein sequence ID" value="WAQ88580.1"/>
    <property type="molecule type" value="Genomic_DNA"/>
</dbReference>
<sequence>MCCPPTLDSIVPSYDTCPSGKDQTAPLHAIGQSLSHNVNGLHASLACPPSAPVPSWLPILGGNPHYSLQ</sequence>
<protein>
    <submittedName>
        <fullName evidence="1">Uncharacterized protein</fullName>
    </submittedName>
</protein>
<name>A0ABY7CXR9_9BASI</name>
<keyword evidence="2" id="KW-1185">Reference proteome</keyword>
<gene>
    <name evidence="1" type="ORF">PtA15_9A707</name>
</gene>
<dbReference type="Proteomes" id="UP001164743">
    <property type="component" value="Chromosome 9A"/>
</dbReference>
<dbReference type="GeneID" id="77813840"/>